<name>A0A4V2SJR5_9PAST</name>
<dbReference type="EMBL" id="SLXJ01000010">
    <property type="protein sequence ID" value="TCP16636.1"/>
    <property type="molecule type" value="Genomic_DNA"/>
</dbReference>
<feature type="transmembrane region" description="Helical" evidence="8">
    <location>
        <begin position="68"/>
        <end position="93"/>
    </location>
</feature>
<dbReference type="GO" id="GO:0005886">
    <property type="term" value="C:plasma membrane"/>
    <property type="evidence" value="ECO:0007669"/>
    <property type="project" value="UniProtKB-SubCell"/>
</dbReference>
<proteinExistence type="inferred from homology"/>
<sequence length="265" mass="30241">MRKIKIEQLYHYLVLALIMLILVAPMLATIVYSFSTSWGVSLLPEGPTFDWYVSLWTDERFLDSLIRSLWICLATLFITLIFTFPVIFVIHYYFPKLKSLMNVVVVLPFAVPPVVVSVGLLQIYSDEPLAITGTPWILIGCYFIIALPFIYRAIENNLTAINLRDLVDTAHLLGANTFQAVWLIILPNLRNGMLSAIFLAFSFLIGEFLFANMLVGGQYETLQVYLYNIRHRSGHYSSALVVSYFLLILIFALLANTLSRDKRKN</sequence>
<feature type="transmembrane region" description="Helical" evidence="8">
    <location>
        <begin position="12"/>
        <end position="34"/>
    </location>
</feature>
<feature type="transmembrane region" description="Helical" evidence="8">
    <location>
        <begin position="136"/>
        <end position="154"/>
    </location>
</feature>
<comment type="similarity">
    <text evidence="8">Belongs to the binding-protein-dependent transport system permease family.</text>
</comment>
<dbReference type="GO" id="GO:0055085">
    <property type="term" value="P:transmembrane transport"/>
    <property type="evidence" value="ECO:0007669"/>
    <property type="project" value="InterPro"/>
</dbReference>
<dbReference type="PANTHER" id="PTHR43357">
    <property type="entry name" value="INNER MEMBRANE ABC TRANSPORTER PERMEASE PROTEIN YDCV"/>
    <property type="match status" value="1"/>
</dbReference>
<dbReference type="Proteomes" id="UP000295537">
    <property type="component" value="Unassembled WGS sequence"/>
</dbReference>
<keyword evidence="7 8" id="KW-0472">Membrane</keyword>
<reference evidence="10 11" key="1">
    <citation type="submission" date="2019-03" db="EMBL/GenBank/DDBJ databases">
        <title>Genomic Encyclopedia of Type Strains, Phase IV (KMG-IV): sequencing the most valuable type-strain genomes for metagenomic binning, comparative biology and taxonomic classification.</title>
        <authorList>
            <person name="Goeker M."/>
        </authorList>
    </citation>
    <scope>NUCLEOTIDE SEQUENCE [LARGE SCALE GENOMIC DNA]</scope>
    <source>
        <strain evidence="10 11">DSM 16380</strain>
    </source>
</reference>
<evidence type="ECO:0000313" key="11">
    <source>
        <dbReference type="Proteomes" id="UP000295537"/>
    </source>
</evidence>
<dbReference type="InterPro" id="IPR035906">
    <property type="entry name" value="MetI-like_sf"/>
</dbReference>
<keyword evidence="11" id="KW-1185">Reference proteome</keyword>
<evidence type="ECO:0000256" key="8">
    <source>
        <dbReference type="RuleBase" id="RU363032"/>
    </source>
</evidence>
<dbReference type="AlphaFoldDB" id="A0A4V2SJR5"/>
<dbReference type="RefSeq" id="WP_132501635.1">
    <property type="nucleotide sequence ID" value="NZ_LVXA01000001.1"/>
</dbReference>
<keyword evidence="2 8" id="KW-0813">Transport</keyword>
<dbReference type="Gene3D" id="1.10.3720.10">
    <property type="entry name" value="MetI-like"/>
    <property type="match status" value="1"/>
</dbReference>
<feature type="transmembrane region" description="Helical" evidence="8">
    <location>
        <begin position="192"/>
        <end position="215"/>
    </location>
</feature>
<dbReference type="Pfam" id="PF00528">
    <property type="entry name" value="BPD_transp_1"/>
    <property type="match status" value="1"/>
</dbReference>
<feature type="transmembrane region" description="Helical" evidence="8">
    <location>
        <begin position="236"/>
        <end position="255"/>
    </location>
</feature>
<keyword evidence="5 8" id="KW-0812">Transmembrane</keyword>
<gene>
    <name evidence="10" type="ORF">EV693_11016</name>
</gene>
<evidence type="ECO:0000256" key="1">
    <source>
        <dbReference type="ARBA" id="ARBA00004429"/>
    </source>
</evidence>
<accession>A0A4V2SJR5</accession>
<evidence type="ECO:0000313" key="10">
    <source>
        <dbReference type="EMBL" id="TCP16636.1"/>
    </source>
</evidence>
<dbReference type="InterPro" id="IPR000515">
    <property type="entry name" value="MetI-like"/>
</dbReference>
<dbReference type="PROSITE" id="PS50928">
    <property type="entry name" value="ABC_TM1"/>
    <property type="match status" value="1"/>
</dbReference>
<comment type="caution">
    <text evidence="10">The sequence shown here is derived from an EMBL/GenBank/DDBJ whole genome shotgun (WGS) entry which is preliminary data.</text>
</comment>
<evidence type="ECO:0000256" key="7">
    <source>
        <dbReference type="ARBA" id="ARBA00023136"/>
    </source>
</evidence>
<feature type="domain" description="ABC transmembrane type-1" evidence="9">
    <location>
        <begin position="65"/>
        <end position="255"/>
    </location>
</feature>
<dbReference type="PANTHER" id="PTHR43357:SF4">
    <property type="entry name" value="INNER MEMBRANE ABC TRANSPORTER PERMEASE PROTEIN YDCV"/>
    <property type="match status" value="1"/>
</dbReference>
<comment type="subcellular location">
    <subcellularLocation>
        <location evidence="1">Cell inner membrane</location>
        <topology evidence="1">Multi-pass membrane protein</topology>
    </subcellularLocation>
    <subcellularLocation>
        <location evidence="8">Cell membrane</location>
        <topology evidence="8">Multi-pass membrane protein</topology>
    </subcellularLocation>
</comment>
<evidence type="ECO:0000256" key="4">
    <source>
        <dbReference type="ARBA" id="ARBA00022519"/>
    </source>
</evidence>
<dbReference type="SUPFAM" id="SSF161098">
    <property type="entry name" value="MetI-like"/>
    <property type="match status" value="1"/>
</dbReference>
<evidence type="ECO:0000256" key="5">
    <source>
        <dbReference type="ARBA" id="ARBA00022692"/>
    </source>
</evidence>
<evidence type="ECO:0000256" key="2">
    <source>
        <dbReference type="ARBA" id="ARBA00022448"/>
    </source>
</evidence>
<organism evidence="10 11">
    <name type="scientific">Nicoletella semolina</name>
    <dbReference type="NCBI Taxonomy" id="271160"/>
    <lineage>
        <taxon>Bacteria</taxon>
        <taxon>Pseudomonadati</taxon>
        <taxon>Pseudomonadota</taxon>
        <taxon>Gammaproteobacteria</taxon>
        <taxon>Pasteurellales</taxon>
        <taxon>Pasteurellaceae</taxon>
        <taxon>Nicoletella</taxon>
    </lineage>
</organism>
<keyword evidence="4" id="KW-0997">Cell inner membrane</keyword>
<dbReference type="CDD" id="cd06261">
    <property type="entry name" value="TM_PBP2"/>
    <property type="match status" value="1"/>
</dbReference>
<evidence type="ECO:0000256" key="6">
    <source>
        <dbReference type="ARBA" id="ARBA00022989"/>
    </source>
</evidence>
<feature type="transmembrane region" description="Helical" evidence="8">
    <location>
        <begin position="100"/>
        <end position="124"/>
    </location>
</feature>
<protein>
    <submittedName>
        <fullName evidence="10">Putative spermidine/putrescine transport system permease protein</fullName>
    </submittedName>
</protein>
<keyword evidence="3" id="KW-1003">Cell membrane</keyword>
<dbReference type="OrthoDB" id="9782004at2"/>
<keyword evidence="6 8" id="KW-1133">Transmembrane helix</keyword>
<evidence type="ECO:0000256" key="3">
    <source>
        <dbReference type="ARBA" id="ARBA00022475"/>
    </source>
</evidence>
<evidence type="ECO:0000259" key="9">
    <source>
        <dbReference type="PROSITE" id="PS50928"/>
    </source>
</evidence>